<keyword evidence="1" id="KW-0813">Transport</keyword>
<dbReference type="InterPro" id="IPR015260">
    <property type="entry name" value="Syntaxin-6/10/61_N"/>
</dbReference>
<dbReference type="Proteomes" id="UP001472677">
    <property type="component" value="Unassembled WGS sequence"/>
</dbReference>
<comment type="caution">
    <text evidence="6">The sequence shown here is derived from an EMBL/GenBank/DDBJ whole genome shotgun (WGS) entry which is preliminary data.</text>
</comment>
<keyword evidence="1" id="KW-0653">Protein transport</keyword>
<feature type="transmembrane region" description="Helical" evidence="4">
    <location>
        <begin position="469"/>
        <end position="490"/>
    </location>
</feature>
<evidence type="ECO:0000256" key="4">
    <source>
        <dbReference type="SAM" id="Phobius"/>
    </source>
</evidence>
<dbReference type="PANTHER" id="PTHR34949">
    <property type="entry name" value="OS05G0443700 PROTEIN"/>
    <property type="match status" value="1"/>
</dbReference>
<keyword evidence="4" id="KW-0812">Transmembrane</keyword>
<evidence type="ECO:0000313" key="7">
    <source>
        <dbReference type="Proteomes" id="UP001472677"/>
    </source>
</evidence>
<feature type="region of interest" description="Disordered" evidence="3">
    <location>
        <begin position="368"/>
        <end position="387"/>
    </location>
</feature>
<proteinExistence type="predicted"/>
<evidence type="ECO:0000256" key="3">
    <source>
        <dbReference type="SAM" id="MobiDB-lite"/>
    </source>
</evidence>
<feature type="domain" description="Syntaxin 6/10/61 N-terminal" evidence="5">
    <location>
        <begin position="186"/>
        <end position="277"/>
    </location>
</feature>
<keyword evidence="4" id="KW-1133">Transmembrane helix</keyword>
<dbReference type="CDD" id="cd21442">
    <property type="entry name" value="SNARE_NTD_STX6-like"/>
    <property type="match status" value="1"/>
</dbReference>
<organism evidence="6 7">
    <name type="scientific">Hibiscus sabdariffa</name>
    <name type="common">roselle</name>
    <dbReference type="NCBI Taxonomy" id="183260"/>
    <lineage>
        <taxon>Eukaryota</taxon>
        <taxon>Viridiplantae</taxon>
        <taxon>Streptophyta</taxon>
        <taxon>Embryophyta</taxon>
        <taxon>Tracheophyta</taxon>
        <taxon>Spermatophyta</taxon>
        <taxon>Magnoliopsida</taxon>
        <taxon>eudicotyledons</taxon>
        <taxon>Gunneridae</taxon>
        <taxon>Pentapetalae</taxon>
        <taxon>rosids</taxon>
        <taxon>malvids</taxon>
        <taxon>Malvales</taxon>
        <taxon>Malvaceae</taxon>
        <taxon>Malvoideae</taxon>
        <taxon>Hibiscus</taxon>
    </lineage>
</organism>
<sequence>MESLLPQSPFRDCLDWLEEARSLLDLDQFSFLMVLLWNIWNRRNRWVHTNQLIPARLVSEYAQVVKGDFQHTNENVVDRVSCERSKKWRKPEPGQTKDPDCSVAATFLIETRAALSAHAGFTLQHVSREANRAAHMLAHSRFGLTDDFIFDYERPPVPTSDELNSMYIFKVKKMMVVNSFDLWQKDAFFSAAEEVQESADVMESAYRMWTKERRKGHKASDSAQLCRELQTALGTAKWQLEEFERAIKFCHGHHCDDYRASRHRQFIAAIEGQIHRVEAALKEAFIEEGKQPLRWVDLDEEECDDLAMFLSGTSPSLQPSKKNTLLVKRKNTDPNGNATCDWNMPEVKFFNDFGKDIECIIDIEEESSGKTDDVSSGHDRTNSSPRTWSSPNFGSLKIVIADEYKDRSQIRVEATPKEKGFKPFFHTQKCGELPQVKGAVNLFKQCFGCVVVLQRRLQSPVHLQFSCSLQLTLILMIAIFLMGELSLFGFRTFDFQFLLYCIQVESKWLQRAVDQTIGVGSISSEHENTFTGKRL</sequence>
<dbReference type="Pfam" id="PF09177">
    <property type="entry name" value="STX6_10_61_N"/>
    <property type="match status" value="1"/>
</dbReference>
<evidence type="ECO:0000259" key="5">
    <source>
        <dbReference type="Pfam" id="PF09177"/>
    </source>
</evidence>
<comment type="subcellular location">
    <subcellularLocation>
        <location evidence="2">Endomembrane system</location>
        <topology evidence="2">Single-pass type IV membrane protein</topology>
    </subcellularLocation>
</comment>
<dbReference type="SUPFAM" id="SSF47661">
    <property type="entry name" value="t-snare proteins"/>
    <property type="match status" value="1"/>
</dbReference>
<reference evidence="6 7" key="1">
    <citation type="journal article" date="2024" name="G3 (Bethesda)">
        <title>Genome assembly of Hibiscus sabdariffa L. provides insights into metabolisms of medicinal natural products.</title>
        <authorList>
            <person name="Kim T."/>
        </authorList>
    </citation>
    <scope>NUCLEOTIDE SEQUENCE [LARGE SCALE GENOMIC DNA]</scope>
    <source>
        <strain evidence="6">TK-2024</strain>
        <tissue evidence="6">Old leaves</tissue>
    </source>
</reference>
<dbReference type="PANTHER" id="PTHR34949:SF3">
    <property type="entry name" value="OS08G0244100 PROTEIN"/>
    <property type="match status" value="1"/>
</dbReference>
<keyword evidence="4" id="KW-0472">Membrane</keyword>
<dbReference type="EMBL" id="JBBPBM010000193">
    <property type="protein sequence ID" value="KAK8501254.1"/>
    <property type="molecule type" value="Genomic_DNA"/>
</dbReference>
<protein>
    <recommendedName>
        <fullName evidence="5">Syntaxin 6/10/61 N-terminal domain-containing protein</fullName>
    </recommendedName>
</protein>
<evidence type="ECO:0000313" key="6">
    <source>
        <dbReference type="EMBL" id="KAK8501254.1"/>
    </source>
</evidence>
<dbReference type="Gene3D" id="1.20.58.90">
    <property type="match status" value="1"/>
</dbReference>
<dbReference type="InterPro" id="IPR010989">
    <property type="entry name" value="SNARE"/>
</dbReference>
<gene>
    <name evidence="6" type="ORF">V6N12_008274</name>
</gene>
<feature type="compositionally biased region" description="Basic and acidic residues" evidence="3">
    <location>
        <begin position="368"/>
        <end position="381"/>
    </location>
</feature>
<evidence type="ECO:0000256" key="2">
    <source>
        <dbReference type="ARBA" id="ARBA00046280"/>
    </source>
</evidence>
<name>A0ABR2B3B9_9ROSI</name>
<evidence type="ECO:0000256" key="1">
    <source>
        <dbReference type="ARBA" id="ARBA00022927"/>
    </source>
</evidence>
<keyword evidence="7" id="KW-1185">Reference proteome</keyword>
<accession>A0ABR2B3B9</accession>